<dbReference type="RefSeq" id="WP_138078852.1">
    <property type="nucleotide sequence ID" value="NZ_CP040004.1"/>
</dbReference>
<feature type="compositionally biased region" description="Low complexity" evidence="3">
    <location>
        <begin position="242"/>
        <end position="251"/>
    </location>
</feature>
<evidence type="ECO:0000256" key="2">
    <source>
        <dbReference type="PROSITE-ProRule" id="PRU00169"/>
    </source>
</evidence>
<keyword evidence="6" id="KW-1185">Reference proteome</keyword>
<dbReference type="PRINTS" id="PR01217">
    <property type="entry name" value="PRICHEXTENSN"/>
</dbReference>
<dbReference type="PANTHER" id="PTHR44591:SF3">
    <property type="entry name" value="RESPONSE REGULATORY DOMAIN-CONTAINING PROTEIN"/>
    <property type="match status" value="1"/>
</dbReference>
<evidence type="ECO:0000256" key="3">
    <source>
        <dbReference type="SAM" id="MobiDB-lite"/>
    </source>
</evidence>
<organism evidence="5 6">
    <name type="scientific">Candidatus Nanosynbacter featherlites</name>
    <dbReference type="NCBI Taxonomy" id="2572088"/>
    <lineage>
        <taxon>Bacteria</taxon>
        <taxon>Candidatus Saccharimonadota</taxon>
        <taxon>Candidatus Saccharimonadia</taxon>
        <taxon>Candidatus Nanosynbacterales</taxon>
        <taxon>Candidatus Nanosynbacteraceae</taxon>
        <taxon>Candidatus Nanosynbacter</taxon>
    </lineage>
</organism>
<gene>
    <name evidence="5" type="ORF">FBF37_01600</name>
</gene>
<dbReference type="InterPro" id="IPR001789">
    <property type="entry name" value="Sig_transdc_resp-reg_receiver"/>
</dbReference>
<dbReference type="EMBL" id="CP040004">
    <property type="protein sequence ID" value="QCT42164.1"/>
    <property type="molecule type" value="Genomic_DNA"/>
</dbReference>
<feature type="region of interest" description="Disordered" evidence="3">
    <location>
        <begin position="123"/>
        <end position="208"/>
    </location>
</feature>
<dbReference type="AlphaFoldDB" id="A0A4P9A2Z4"/>
<feature type="compositionally biased region" description="Pro residues" evidence="3">
    <location>
        <begin position="310"/>
        <end position="338"/>
    </location>
</feature>
<feature type="compositionally biased region" description="Polar residues" evidence="3">
    <location>
        <begin position="265"/>
        <end position="282"/>
    </location>
</feature>
<feature type="compositionally biased region" description="Low complexity" evidence="3">
    <location>
        <begin position="292"/>
        <end position="308"/>
    </location>
</feature>
<feature type="compositionally biased region" description="Pro residues" evidence="3">
    <location>
        <begin position="127"/>
        <end position="157"/>
    </location>
</feature>
<proteinExistence type="predicted"/>
<accession>A0A4P9A2Z4</accession>
<dbReference type="InterPro" id="IPR050595">
    <property type="entry name" value="Bact_response_regulator"/>
</dbReference>
<dbReference type="SUPFAM" id="SSF52172">
    <property type="entry name" value="CheY-like"/>
    <property type="match status" value="1"/>
</dbReference>
<dbReference type="Pfam" id="PF00072">
    <property type="entry name" value="Response_reg"/>
    <property type="match status" value="1"/>
</dbReference>
<dbReference type="Gene3D" id="3.40.50.2300">
    <property type="match status" value="1"/>
</dbReference>
<evidence type="ECO:0000256" key="1">
    <source>
        <dbReference type="ARBA" id="ARBA00022553"/>
    </source>
</evidence>
<evidence type="ECO:0000313" key="5">
    <source>
        <dbReference type="EMBL" id="QCT42164.1"/>
    </source>
</evidence>
<feature type="modified residue" description="4-aspartylphosphate" evidence="2">
    <location>
        <position position="52"/>
    </location>
</feature>
<dbReference type="KEGG" id="nft:FBF37_01600"/>
<feature type="compositionally biased region" description="Low complexity" evidence="3">
    <location>
        <begin position="162"/>
        <end position="176"/>
    </location>
</feature>
<evidence type="ECO:0000313" key="6">
    <source>
        <dbReference type="Proteomes" id="UP000310639"/>
    </source>
</evidence>
<keyword evidence="1 2" id="KW-0597">Phosphoprotein</keyword>
<dbReference type="SMART" id="SM00448">
    <property type="entry name" value="REC"/>
    <property type="match status" value="1"/>
</dbReference>
<feature type="domain" description="Response regulatory" evidence="4">
    <location>
        <begin position="3"/>
        <end position="119"/>
    </location>
</feature>
<feature type="region of interest" description="Disordered" evidence="3">
    <location>
        <begin position="225"/>
        <end position="338"/>
    </location>
</feature>
<evidence type="ECO:0000259" key="4">
    <source>
        <dbReference type="PROSITE" id="PS50110"/>
    </source>
</evidence>
<sequence length="338" mass="35433">MTKILLVEDDKSLREIYGVRLLAEGYDIVSAGDGEEALAMAIKERPALILSDVMMPKISGFDMLDILRSATETKDIKVIIMTALSSEDQRARGEQLGADRYLVKSQVGIEDVVRTVHEVLGDVPGLTPAPQPQPAAQPAAPQPAPAMPQSPQMPPVRPDVSALSPQPTLQAAAPAPATLPQPTAPFSSSAPRPANLGERVIRPLEGASLTPTEDVAKLMEQELEGIPNLKPQPAEPEHTPEETIPTLTAAPSPAPETPAEPTHIPVTTPTPQAPQSLQSAATPEQPVPTIPAAPVANPALQPPANAAPTHIPPAPVLHPLPSQPPQPPQTPPPAQPQA</sequence>
<dbReference type="InterPro" id="IPR011006">
    <property type="entry name" value="CheY-like_superfamily"/>
</dbReference>
<dbReference type="OrthoDB" id="9801101at2"/>
<dbReference type="Proteomes" id="UP000310639">
    <property type="component" value="Chromosome"/>
</dbReference>
<dbReference type="PANTHER" id="PTHR44591">
    <property type="entry name" value="STRESS RESPONSE REGULATOR PROTEIN 1"/>
    <property type="match status" value="1"/>
</dbReference>
<reference evidence="5 6" key="1">
    <citation type="submission" date="2019-04" db="EMBL/GenBank/DDBJ databases">
        <title>Saccharibacteria TM7 genomes.</title>
        <authorList>
            <person name="Bor B."/>
            <person name="He X."/>
            <person name="Chen T."/>
            <person name="Dewhirst F.E."/>
        </authorList>
    </citation>
    <scope>NUCLEOTIDE SEQUENCE [LARGE SCALE GENOMIC DNA]</scope>
    <source>
        <strain evidence="5 6">BB001</strain>
    </source>
</reference>
<dbReference type="PROSITE" id="PS50110">
    <property type="entry name" value="RESPONSE_REGULATORY"/>
    <property type="match status" value="1"/>
</dbReference>
<dbReference type="GO" id="GO:0000160">
    <property type="term" value="P:phosphorelay signal transduction system"/>
    <property type="evidence" value="ECO:0007669"/>
    <property type="project" value="InterPro"/>
</dbReference>
<name>A0A4P9A2Z4_9BACT</name>
<protein>
    <submittedName>
        <fullName evidence="5">Response regulator</fullName>
    </submittedName>
</protein>